<comment type="caution">
    <text evidence="7">The sequence shown here is derived from an EMBL/GenBank/DDBJ whole genome shotgun (WGS) entry which is preliminary data.</text>
</comment>
<dbReference type="PANTHER" id="PTHR10426">
    <property type="entry name" value="STRICTOSIDINE SYNTHASE-RELATED"/>
    <property type="match status" value="1"/>
</dbReference>
<protein>
    <submittedName>
        <fullName evidence="7">Strictosidine synthase</fullName>
    </submittedName>
</protein>
<dbReference type="GO" id="GO:0012505">
    <property type="term" value="C:endomembrane system"/>
    <property type="evidence" value="ECO:0007669"/>
    <property type="project" value="TreeGrafter"/>
</dbReference>
<evidence type="ECO:0000313" key="8">
    <source>
        <dbReference type="Proteomes" id="UP000195402"/>
    </source>
</evidence>
<evidence type="ECO:0000256" key="3">
    <source>
        <dbReference type="ARBA" id="ARBA00022554"/>
    </source>
</evidence>
<dbReference type="InterPro" id="IPR018119">
    <property type="entry name" value="Strictosidine_synth_cons-reg"/>
</dbReference>
<dbReference type="Pfam" id="PF20067">
    <property type="entry name" value="SSL_N"/>
    <property type="match status" value="1"/>
</dbReference>
<dbReference type="SUPFAM" id="SSF63829">
    <property type="entry name" value="Calcium-dependent phosphotriesterase"/>
    <property type="match status" value="1"/>
</dbReference>
<evidence type="ECO:0000313" key="7">
    <source>
        <dbReference type="EMBL" id="OVA07195.1"/>
    </source>
</evidence>
<proteinExistence type="inferred from homology"/>
<dbReference type="STRING" id="56857.A0A200Q9R0"/>
<dbReference type="GO" id="GO:0005773">
    <property type="term" value="C:vacuole"/>
    <property type="evidence" value="ECO:0007669"/>
    <property type="project" value="UniProtKB-SubCell"/>
</dbReference>
<comment type="similarity">
    <text evidence="2">Belongs to the strictosidine synthase family.</text>
</comment>
<dbReference type="FunFam" id="2.120.10.30:FF:000060">
    <property type="entry name" value="Putative strictosidine synthase"/>
    <property type="match status" value="1"/>
</dbReference>
<feature type="signal peptide" evidence="5">
    <location>
        <begin position="1"/>
        <end position="22"/>
    </location>
</feature>
<accession>A0A200Q9R0</accession>
<dbReference type="Proteomes" id="UP000195402">
    <property type="component" value="Unassembled WGS sequence"/>
</dbReference>
<evidence type="ECO:0000259" key="6">
    <source>
        <dbReference type="Pfam" id="PF03088"/>
    </source>
</evidence>
<dbReference type="Gene3D" id="2.120.10.30">
    <property type="entry name" value="TolB, C-terminal domain"/>
    <property type="match status" value="1"/>
</dbReference>
<dbReference type="EMBL" id="MVGT01002634">
    <property type="protein sequence ID" value="OVA07195.1"/>
    <property type="molecule type" value="Genomic_DNA"/>
</dbReference>
<dbReference type="PANTHER" id="PTHR10426:SF106">
    <property type="entry name" value="PROTEIN STRICTOSIDINE SYNTHASE-LIKE 3"/>
    <property type="match status" value="1"/>
</dbReference>
<dbReference type="InterPro" id="IPR011042">
    <property type="entry name" value="6-blade_b-propeller_TolB-like"/>
</dbReference>
<feature type="chain" id="PRO_5012306874" evidence="5">
    <location>
        <begin position="23"/>
        <end position="391"/>
    </location>
</feature>
<comment type="subcellular location">
    <subcellularLocation>
        <location evidence="1">Vacuole</location>
    </subcellularLocation>
</comment>
<evidence type="ECO:0000256" key="2">
    <source>
        <dbReference type="ARBA" id="ARBA00009191"/>
    </source>
</evidence>
<feature type="domain" description="Strictosidine synthase conserved region" evidence="6">
    <location>
        <begin position="180"/>
        <end position="267"/>
    </location>
</feature>
<sequence>MALAGIFAGLFLLLALYCGTDPFRHSSIAEFPNFVAHKVDMSPWSELPVEKDSENLLQKSEIRFLNQVQGPESIAFDPLGRGPYTGIADGRIVFWNGDSWTDFAYTSPNRSELCSPKPSPFAYLKNEHICGRPLGLRFDKKTGDLYIADAYFGLMKVGPEGGLATSLVTEAEGVPLRFTNDLDFDDEGNVYFTDSSTNYQRRNFIQLVFSGEDTGRVLKYNPSTKETTVLVRNLQFPNGVSMSKDKSFFIFCEGSIGRLRRYWLKGEKAGTSEVFAILPGFPDNVRTNEKGEFWVGVHCRRSIYSHICGLYPRLRMFLLRLPIPAKIQFLFNIGGRLHAVIVKYSPEGKLLQILEDSAGKVVKAVSEVEEKDGKLWIGSVLMPFIAVYQLN</sequence>
<keyword evidence="8" id="KW-1185">Reference proteome</keyword>
<dbReference type="FunCoup" id="A0A200Q9R0">
    <property type="interactions" value="1550"/>
</dbReference>
<evidence type="ECO:0000256" key="5">
    <source>
        <dbReference type="SAM" id="SignalP"/>
    </source>
</evidence>
<dbReference type="OMA" id="YRITRYW"/>
<dbReference type="GO" id="GO:0016787">
    <property type="term" value="F:hydrolase activity"/>
    <property type="evidence" value="ECO:0007669"/>
    <property type="project" value="TreeGrafter"/>
</dbReference>
<keyword evidence="3" id="KW-0926">Vacuole</keyword>
<dbReference type="AlphaFoldDB" id="A0A200Q9R0"/>
<dbReference type="InParanoid" id="A0A200Q9R0"/>
<keyword evidence="4" id="KW-0325">Glycoprotein</keyword>
<organism evidence="7 8">
    <name type="scientific">Macleaya cordata</name>
    <name type="common">Five-seeded plume-poppy</name>
    <name type="synonym">Bocconia cordata</name>
    <dbReference type="NCBI Taxonomy" id="56857"/>
    <lineage>
        <taxon>Eukaryota</taxon>
        <taxon>Viridiplantae</taxon>
        <taxon>Streptophyta</taxon>
        <taxon>Embryophyta</taxon>
        <taxon>Tracheophyta</taxon>
        <taxon>Spermatophyta</taxon>
        <taxon>Magnoliopsida</taxon>
        <taxon>Ranunculales</taxon>
        <taxon>Papaveraceae</taxon>
        <taxon>Papaveroideae</taxon>
        <taxon>Macleaya</taxon>
    </lineage>
</organism>
<evidence type="ECO:0000256" key="1">
    <source>
        <dbReference type="ARBA" id="ARBA00004116"/>
    </source>
</evidence>
<dbReference type="Pfam" id="PF03088">
    <property type="entry name" value="Str_synth"/>
    <property type="match status" value="1"/>
</dbReference>
<keyword evidence="5" id="KW-0732">Signal</keyword>
<evidence type="ECO:0000256" key="4">
    <source>
        <dbReference type="ARBA" id="ARBA00023180"/>
    </source>
</evidence>
<gene>
    <name evidence="7" type="ORF">BVC80_1289g120</name>
</gene>
<dbReference type="OrthoDB" id="5307922at2759"/>
<reference evidence="7 8" key="1">
    <citation type="journal article" date="2017" name="Mol. Plant">
        <title>The Genome of Medicinal Plant Macleaya cordata Provides New Insights into Benzylisoquinoline Alkaloids Metabolism.</title>
        <authorList>
            <person name="Liu X."/>
            <person name="Liu Y."/>
            <person name="Huang P."/>
            <person name="Ma Y."/>
            <person name="Qing Z."/>
            <person name="Tang Q."/>
            <person name="Cao H."/>
            <person name="Cheng P."/>
            <person name="Zheng Y."/>
            <person name="Yuan Z."/>
            <person name="Zhou Y."/>
            <person name="Liu J."/>
            <person name="Tang Z."/>
            <person name="Zhuo Y."/>
            <person name="Zhang Y."/>
            <person name="Yu L."/>
            <person name="Huang J."/>
            <person name="Yang P."/>
            <person name="Peng Q."/>
            <person name="Zhang J."/>
            <person name="Jiang W."/>
            <person name="Zhang Z."/>
            <person name="Lin K."/>
            <person name="Ro D.K."/>
            <person name="Chen X."/>
            <person name="Xiong X."/>
            <person name="Shang Y."/>
            <person name="Huang S."/>
            <person name="Zeng J."/>
        </authorList>
    </citation>
    <scope>NUCLEOTIDE SEQUENCE [LARGE SCALE GENOMIC DNA]</scope>
    <source>
        <strain evidence="8">cv. BLH2017</strain>
        <tissue evidence="7">Root</tissue>
    </source>
</reference>
<name>A0A200Q9R0_MACCD</name>